<keyword evidence="5" id="KW-0547">Nucleotide-binding</keyword>
<feature type="domain" description="Signal transduction histidine kinase subgroup 3 dimerisation and phosphoacceptor" evidence="11">
    <location>
        <begin position="218"/>
        <end position="283"/>
    </location>
</feature>
<gene>
    <name evidence="12" type="ORF">B1813_03295</name>
</gene>
<dbReference type="Pfam" id="PF02518">
    <property type="entry name" value="HATPase_c"/>
    <property type="match status" value="1"/>
</dbReference>
<dbReference type="GO" id="GO:0000155">
    <property type="term" value="F:phosphorelay sensor kinase activity"/>
    <property type="evidence" value="ECO:0007669"/>
    <property type="project" value="InterPro"/>
</dbReference>
<keyword evidence="6" id="KW-0418">Kinase</keyword>
<evidence type="ECO:0000256" key="4">
    <source>
        <dbReference type="ARBA" id="ARBA00022679"/>
    </source>
</evidence>
<evidence type="ECO:0000313" key="13">
    <source>
        <dbReference type="Proteomes" id="UP000192591"/>
    </source>
</evidence>
<keyword evidence="3" id="KW-0597">Phosphoprotein</keyword>
<evidence type="ECO:0000256" key="8">
    <source>
        <dbReference type="ARBA" id="ARBA00023012"/>
    </source>
</evidence>
<evidence type="ECO:0000256" key="5">
    <source>
        <dbReference type="ARBA" id="ARBA00022741"/>
    </source>
</evidence>
<evidence type="ECO:0000256" key="1">
    <source>
        <dbReference type="ARBA" id="ARBA00000085"/>
    </source>
</evidence>
<dbReference type="GO" id="GO:0046983">
    <property type="term" value="F:protein dimerization activity"/>
    <property type="evidence" value="ECO:0007669"/>
    <property type="project" value="InterPro"/>
</dbReference>
<comment type="caution">
    <text evidence="12">The sequence shown here is derived from an EMBL/GenBank/DDBJ whole genome shotgun (WGS) entry which is preliminary data.</text>
</comment>
<keyword evidence="4" id="KW-0808">Transferase</keyword>
<dbReference type="AlphaFoldDB" id="A0A1V9ADC0"/>
<sequence>MPPRHPLWARGLAVAAELPRDLNPLSADRLPWPGAERSRGFSRSLRFLAGCGVVALAVLGGAQGATALPGAAVAGAVVFGLVYAGSLALCLYRPLAGWWLALVGQAVLSEFARGHAGGSVWAETSTVAYLCVLGVAGLRVRPRVLVAMWVLTLVAGVVLAYRMPPGDQLSDVEEMSVLSAVVLIAVGALRGRSVAARQVAAQRALTTVEQQRRAVLEERSRIARELHDVLAHHMSVIAIQAEAAPYRVPDPHERLTESFATIKSHAQDALTELRRVLGVLRAEHDDTGSAPQPTLSRVPDLVAGARDAGLRVSMVVSGDAVVLPPGLELSAYRIIQEGLNNVMKHAPGADVRVELDYRPSRLRLEVVNGPARARAGRYAANGQGHGVVGMRERVAMLKGDLTVGATPAGGYAMEAVLPLGGVEH</sequence>
<dbReference type="Pfam" id="PF07730">
    <property type="entry name" value="HisKA_3"/>
    <property type="match status" value="1"/>
</dbReference>
<dbReference type="InterPro" id="IPR036890">
    <property type="entry name" value="HATPase_C_sf"/>
</dbReference>
<keyword evidence="13" id="KW-1185">Reference proteome</keyword>
<keyword evidence="7" id="KW-0067">ATP-binding</keyword>
<reference evidence="12 13" key="1">
    <citation type="submission" date="2017-02" db="EMBL/GenBank/DDBJ databases">
        <title>Draft genome of Saccharomonospora sp. 154.</title>
        <authorList>
            <person name="Alonso-Carmona G.S."/>
            <person name="De La Haba R."/>
            <person name="Vera-Gargallo B."/>
            <person name="Sandoval-Trujillo A.H."/>
            <person name="Ramirez-Duran N."/>
            <person name="Ventosa A."/>
        </authorList>
    </citation>
    <scope>NUCLEOTIDE SEQUENCE [LARGE SCALE GENOMIC DNA]</scope>
    <source>
        <strain evidence="12 13">LRS4.154</strain>
    </source>
</reference>
<dbReference type="GO" id="GO:0016020">
    <property type="term" value="C:membrane"/>
    <property type="evidence" value="ECO:0007669"/>
    <property type="project" value="InterPro"/>
</dbReference>
<feature type="domain" description="Histidine kinase/HSP90-like ATPase" evidence="10">
    <location>
        <begin position="328"/>
        <end position="419"/>
    </location>
</feature>
<dbReference type="CDD" id="cd16917">
    <property type="entry name" value="HATPase_UhpB-NarQ-NarX-like"/>
    <property type="match status" value="1"/>
</dbReference>
<evidence type="ECO:0000256" key="6">
    <source>
        <dbReference type="ARBA" id="ARBA00022777"/>
    </source>
</evidence>
<dbReference type="Proteomes" id="UP000192591">
    <property type="component" value="Unassembled WGS sequence"/>
</dbReference>
<evidence type="ECO:0000313" key="12">
    <source>
        <dbReference type="EMBL" id="OQO95090.1"/>
    </source>
</evidence>
<organism evidence="12 13">
    <name type="scientific">Saccharomonospora piscinae</name>
    <dbReference type="NCBI Taxonomy" id="687388"/>
    <lineage>
        <taxon>Bacteria</taxon>
        <taxon>Bacillati</taxon>
        <taxon>Actinomycetota</taxon>
        <taxon>Actinomycetes</taxon>
        <taxon>Pseudonocardiales</taxon>
        <taxon>Pseudonocardiaceae</taxon>
        <taxon>Saccharomonospora</taxon>
    </lineage>
</organism>
<evidence type="ECO:0000259" key="10">
    <source>
        <dbReference type="Pfam" id="PF02518"/>
    </source>
</evidence>
<dbReference type="RefSeq" id="WP_081190484.1">
    <property type="nucleotide sequence ID" value="NZ_MWIH01000002.1"/>
</dbReference>
<dbReference type="GO" id="GO:0005524">
    <property type="term" value="F:ATP binding"/>
    <property type="evidence" value="ECO:0007669"/>
    <property type="project" value="UniProtKB-KW"/>
</dbReference>
<dbReference type="EMBL" id="MWIH01000002">
    <property type="protein sequence ID" value="OQO95090.1"/>
    <property type="molecule type" value="Genomic_DNA"/>
</dbReference>
<evidence type="ECO:0000256" key="3">
    <source>
        <dbReference type="ARBA" id="ARBA00022553"/>
    </source>
</evidence>
<dbReference type="Gene3D" id="3.30.565.10">
    <property type="entry name" value="Histidine kinase-like ATPase, C-terminal domain"/>
    <property type="match status" value="1"/>
</dbReference>
<comment type="catalytic activity">
    <reaction evidence="1">
        <text>ATP + protein L-histidine = ADP + protein N-phospho-L-histidine.</text>
        <dbReference type="EC" id="2.7.13.3"/>
    </reaction>
</comment>
<dbReference type="Gene3D" id="1.20.5.1930">
    <property type="match status" value="1"/>
</dbReference>
<keyword evidence="9" id="KW-0812">Transmembrane</keyword>
<evidence type="ECO:0000256" key="2">
    <source>
        <dbReference type="ARBA" id="ARBA00012438"/>
    </source>
</evidence>
<evidence type="ECO:0000259" key="11">
    <source>
        <dbReference type="Pfam" id="PF07730"/>
    </source>
</evidence>
<protein>
    <recommendedName>
        <fullName evidence="2">histidine kinase</fullName>
        <ecNumber evidence="2">2.7.13.3</ecNumber>
    </recommendedName>
</protein>
<dbReference type="PANTHER" id="PTHR24421">
    <property type="entry name" value="NITRATE/NITRITE SENSOR PROTEIN NARX-RELATED"/>
    <property type="match status" value="1"/>
</dbReference>
<dbReference type="InterPro" id="IPR011712">
    <property type="entry name" value="Sig_transdc_His_kin_sub3_dim/P"/>
</dbReference>
<evidence type="ECO:0000256" key="7">
    <source>
        <dbReference type="ARBA" id="ARBA00022840"/>
    </source>
</evidence>
<feature type="transmembrane region" description="Helical" evidence="9">
    <location>
        <begin position="144"/>
        <end position="163"/>
    </location>
</feature>
<dbReference type="SUPFAM" id="SSF55874">
    <property type="entry name" value="ATPase domain of HSP90 chaperone/DNA topoisomerase II/histidine kinase"/>
    <property type="match status" value="1"/>
</dbReference>
<dbReference type="EC" id="2.7.13.3" evidence="2"/>
<keyword evidence="9" id="KW-1133">Transmembrane helix</keyword>
<keyword evidence="8" id="KW-0902">Two-component regulatory system</keyword>
<dbReference type="STRING" id="1962155.B1813_03295"/>
<accession>A0A1V9ADC0</accession>
<keyword evidence="9" id="KW-0472">Membrane</keyword>
<dbReference type="InterPro" id="IPR050482">
    <property type="entry name" value="Sensor_HK_TwoCompSys"/>
</dbReference>
<evidence type="ECO:0000256" key="9">
    <source>
        <dbReference type="SAM" id="Phobius"/>
    </source>
</evidence>
<feature type="transmembrane region" description="Helical" evidence="9">
    <location>
        <begin position="47"/>
        <end position="65"/>
    </location>
</feature>
<name>A0A1V9ADC0_SACPI</name>
<feature type="transmembrane region" description="Helical" evidence="9">
    <location>
        <begin position="71"/>
        <end position="92"/>
    </location>
</feature>
<proteinExistence type="predicted"/>
<dbReference type="InterPro" id="IPR003594">
    <property type="entry name" value="HATPase_dom"/>
</dbReference>
<dbReference type="PANTHER" id="PTHR24421:SF10">
    <property type="entry name" value="NITRATE_NITRITE SENSOR PROTEIN NARQ"/>
    <property type="match status" value="1"/>
</dbReference>